<feature type="region of interest" description="Disordered" evidence="2">
    <location>
        <begin position="1669"/>
        <end position="1726"/>
    </location>
</feature>
<dbReference type="InterPro" id="IPR039187">
    <property type="entry name" value="SNO_AAA"/>
</dbReference>
<feature type="compositionally biased region" description="Acidic residues" evidence="2">
    <location>
        <begin position="1677"/>
        <end position="1694"/>
    </location>
</feature>
<accession>A0ABT3J5K1</accession>
<dbReference type="InterPro" id="IPR027417">
    <property type="entry name" value="P-loop_NTPase"/>
</dbReference>
<name>A0ABT3J5K1_9RHOB</name>
<dbReference type="InterPro" id="IPR014001">
    <property type="entry name" value="Helicase_ATP-bd"/>
</dbReference>
<sequence length="1726" mass="190374">MATENDRGTKPQDMVAWVGFAENSAILRRVLVPGGAKGLLLRTGPGEAGETVREKALGFGFTELKTRGTLRMLFPDGNIPFSARVLSEGLGGSMIALKRDDLLSDKWTINLSDRAPAAVAAAKPQRIQPDPESIRTIGLNLRGEEVVRDNSGRFFRKVNHDDGRADFVHEQEGEKPTLFLRAGRREDLEAIASSLVVMAGRGTLHTADFERVADAALEEGPHGRLDIDRETAMGLIREHMLREISAIAVENDASRDKFIAAMRVASATGFVLSRRSGDGEALSPSPAMVAFMRRATRGQNAVDFRGSDDMKIAMPRIFREGAALQVHDLGGIAADGIGAYAANVLARRAADGRTILRVPGSVTADTFERLRSDIGRNYALEAVAEIGSAVADGVQDGDPSLFVFIGERRPEPLDALPQAALRTFKVVTTDDLMNLEREIARSRSRIRDFHDGVEEAGPEAEDGREENIRQKPYQPLSQVKEPFTMIPVALEGATTKALDRVRRDMDDRGGVDAVVASALGQSLDGLGDILTAEQVDTVAMRLNARDRGRGFLLGDQTGVGKGRSLAAMTREHIRADAGNRVLYFTESAQINIPDVCRDLKDVGAWPEIRVLFLTSGSHMTDVTIDPVTGLEISREIVSPPASVRKAIFNGEAWPEDYNVVITTYSQFRSKEDDPSSIWLANALDARTLLVLDEAHNALNPNSQQGRNIRAAIAQVGPENVIYGTATPSRDPSGMNLYKPLLPQAGDGRLDELLDNMASGGEVAQEAFATMLAEDGVLLRRDHDLSNIEFRVSLPDDERMLRYQEIMNRFSPAVELMIECSSQIGEHLGRRQTAQYNALIARGLSAQAARARTNEMNQYSIALGSPLANLARITMNAIKIDQVVDVALQEIQEGRKPLITFHSTNVGLLQEMSRGADGKVSEEAMRNAQGLTLKDQIRRIHEGMYRIKVDGETRDAREVYPDVARTFEMIDRQIGEIPDNLPVSPVDALVERLEQNGVTVGEISGRTLCYRDNQIQRRQGRNRRDTIDAFNAGGLDVLIYNSAGATGGSYHASPKFADQRPRTMIELEAPIDVIKYVQSQGRGNRYGQVANPRVVSVMTGLTPEMRILQQRNRKLRSLGASVDGNRAHPLLLDDVPDLLNRVGDEATRNVLLAMPSLARRLGFPEFAEDPSNQNQGQGNDAVDTGSGTATSGIDSLSNKVLARSIVLTALEQDDLVSRIRMEFDAIIEELESRNANPLRPKQLDGQVEIRATTLYSGMESEENDLDTSAFLSPLYISTGIHHFNEEAWNGDKLVTAVEACRRLYGADGFAPWAERIHQNLPLLMRPYLPEGISMEAALENPQAMGSRFKVRHERFTDLAWLLENMKPGVSIRYPSEFDPNALITRTIVGLVPPTNPAFYDIPSAYKIKTISPGMANPETTSISRISSMDHERIFFRPGLSESFEESYLEEFDREGLLTRRLPVQVLSGNILQAINEATRHDLGTVSLYRDMENHVHRGIVVARAKVDLEKLPVPVSGGRIAAEIAYRHMEAPETSDEPRMMKIWGGVMNDRVPGERLYADMVISITQRTFKLDMMPLRKSTRHFFAARPGLYDLMYGRPLPSFEDTPDRAYRRQGAKSVHLVEFRLDGRQGKERAIAILERLGESMMLTDGKYRGLVNQAVIDLDAASGHPVRQFSGEEPEEAEPEVIADPENAETEAPGADAPVLTADPAEAEADAEPDYENIEWR</sequence>
<evidence type="ECO:0000256" key="1">
    <source>
        <dbReference type="ARBA" id="ARBA00006992"/>
    </source>
</evidence>
<dbReference type="PROSITE" id="PS51192">
    <property type="entry name" value="HELICASE_ATP_BIND_1"/>
    <property type="match status" value="1"/>
</dbReference>
<evidence type="ECO:0000256" key="2">
    <source>
        <dbReference type="SAM" id="MobiDB-lite"/>
    </source>
</evidence>
<dbReference type="Proteomes" id="UP001207582">
    <property type="component" value="Unassembled WGS sequence"/>
</dbReference>
<dbReference type="EMBL" id="JAPDOG010000014">
    <property type="protein sequence ID" value="MCW3782977.1"/>
    <property type="molecule type" value="Genomic_DNA"/>
</dbReference>
<dbReference type="PANTHER" id="PTHR12706:SF30">
    <property type="entry name" value="PROTEIN STRAWBERRY NOTCH-RELATED"/>
    <property type="match status" value="1"/>
</dbReference>
<comment type="caution">
    <text evidence="4">The sequence shown here is derived from an EMBL/GenBank/DDBJ whole genome shotgun (WGS) entry which is preliminary data.</text>
</comment>
<dbReference type="PANTHER" id="PTHR12706">
    <property type="entry name" value="STRAWBERRY NOTCH-RELATED"/>
    <property type="match status" value="1"/>
</dbReference>
<feature type="compositionally biased region" description="Acidic residues" evidence="2">
    <location>
        <begin position="1710"/>
        <end position="1726"/>
    </location>
</feature>
<dbReference type="SUPFAM" id="SSF52540">
    <property type="entry name" value="P-loop containing nucleoside triphosphate hydrolases"/>
    <property type="match status" value="2"/>
</dbReference>
<dbReference type="Gene3D" id="3.40.50.300">
    <property type="entry name" value="P-loop containing nucleotide triphosphate hydrolases"/>
    <property type="match status" value="2"/>
</dbReference>
<dbReference type="InterPro" id="IPR026937">
    <property type="entry name" value="SBNO_Helicase_C_dom"/>
</dbReference>
<gene>
    <name evidence="4" type="ORF">OM960_15620</name>
</gene>
<evidence type="ECO:0000313" key="5">
    <source>
        <dbReference type="Proteomes" id="UP001207582"/>
    </source>
</evidence>
<reference evidence="4 5" key="1">
    <citation type="submission" date="2022-10" db="EMBL/GenBank/DDBJ databases">
        <title>Defluviimonas sp. CAU 1641 isolated from mud.</title>
        <authorList>
            <person name="Kim W."/>
        </authorList>
    </citation>
    <scope>NUCLEOTIDE SEQUENCE [LARGE SCALE GENOMIC DNA]</scope>
    <source>
        <strain evidence="4 5">CAU 1641</strain>
    </source>
</reference>
<evidence type="ECO:0000259" key="3">
    <source>
        <dbReference type="PROSITE" id="PS51192"/>
    </source>
</evidence>
<feature type="region of interest" description="Disordered" evidence="2">
    <location>
        <begin position="1165"/>
        <end position="1188"/>
    </location>
</feature>
<evidence type="ECO:0000313" key="4">
    <source>
        <dbReference type="EMBL" id="MCW3782977.1"/>
    </source>
</evidence>
<dbReference type="RefSeq" id="WP_264772610.1">
    <property type="nucleotide sequence ID" value="NZ_JAPDOG010000014.1"/>
</dbReference>
<protein>
    <submittedName>
        <fullName evidence="4">Strawberry notch C-terminal domain-containing protein</fullName>
    </submittedName>
</protein>
<dbReference type="Pfam" id="PF13872">
    <property type="entry name" value="AAA_34"/>
    <property type="match status" value="1"/>
</dbReference>
<organism evidence="4 5">
    <name type="scientific">Defluviimonas salinarum</name>
    <dbReference type="NCBI Taxonomy" id="2992147"/>
    <lineage>
        <taxon>Bacteria</taxon>
        <taxon>Pseudomonadati</taxon>
        <taxon>Pseudomonadota</taxon>
        <taxon>Alphaproteobacteria</taxon>
        <taxon>Rhodobacterales</taxon>
        <taxon>Paracoccaceae</taxon>
        <taxon>Albidovulum</taxon>
    </lineage>
</organism>
<comment type="similarity">
    <text evidence="1">Belongs to the SBNO family.</text>
</comment>
<keyword evidence="5" id="KW-1185">Reference proteome</keyword>
<feature type="domain" description="Helicase ATP-binding" evidence="3">
    <location>
        <begin position="542"/>
        <end position="730"/>
    </location>
</feature>
<proteinExistence type="inferred from homology"/>
<dbReference type="Pfam" id="PF13871">
    <property type="entry name" value="Helicase_C_4"/>
    <property type="match status" value="1"/>
</dbReference>
<dbReference type="InterPro" id="IPR026741">
    <property type="entry name" value="SNO"/>
</dbReference>